<name>A0AAX4HF36_9ASCO</name>
<proteinExistence type="predicted"/>
<dbReference type="Proteomes" id="UP001338582">
    <property type="component" value="Chromosome 6"/>
</dbReference>
<dbReference type="AlphaFoldDB" id="A0AAX4HF36"/>
<dbReference type="RefSeq" id="XP_062879568.1">
    <property type="nucleotide sequence ID" value="XM_063023498.1"/>
</dbReference>
<feature type="coiled-coil region" evidence="1">
    <location>
        <begin position="349"/>
        <end position="376"/>
    </location>
</feature>
<dbReference type="EMBL" id="CP138899">
    <property type="protein sequence ID" value="WPK27190.1"/>
    <property type="molecule type" value="Genomic_DNA"/>
</dbReference>
<dbReference type="InterPro" id="IPR014848">
    <property type="entry name" value="Rgp1"/>
</dbReference>
<organism evidence="2 3">
    <name type="scientific">Australozyma saopauloensis</name>
    <dbReference type="NCBI Taxonomy" id="291208"/>
    <lineage>
        <taxon>Eukaryota</taxon>
        <taxon>Fungi</taxon>
        <taxon>Dikarya</taxon>
        <taxon>Ascomycota</taxon>
        <taxon>Saccharomycotina</taxon>
        <taxon>Pichiomycetes</taxon>
        <taxon>Metschnikowiaceae</taxon>
        <taxon>Australozyma</taxon>
    </lineage>
</organism>
<accession>A0AAX4HF36</accession>
<evidence type="ECO:0000256" key="1">
    <source>
        <dbReference type="SAM" id="Coils"/>
    </source>
</evidence>
<keyword evidence="3" id="KW-1185">Reference proteome</keyword>
<dbReference type="PANTHER" id="PTHR12507">
    <property type="entry name" value="REDUCED GROWTH PHENOTYPE 1 RGP1, YEAST -RELATED"/>
    <property type="match status" value="1"/>
</dbReference>
<dbReference type="KEGG" id="asau:88175627"/>
<evidence type="ECO:0000313" key="3">
    <source>
        <dbReference type="Proteomes" id="UP001338582"/>
    </source>
</evidence>
<evidence type="ECO:0000313" key="2">
    <source>
        <dbReference type="EMBL" id="WPK27190.1"/>
    </source>
</evidence>
<sequence>MRLVAPCDFRLSKSLGNLEIAVTYNQIPGNPNELDCTIEFKNTIKKDEEGAENGETVEDQTQPEEKSLGFVSSWLGRSGSEKSQLTTKTETAASVFLGYVQLVGYVRLNNDFNGGGSTLSAREVFWKNSEYASRYPIENEHEKVEAILQTPLFNEEDTLSTFKSKLAGWPDFKAGPMDNILIALLHDLAYSFNSREPAAPDHTDATAQESTFIHDFAQCIVPFYVTSQHLLFSSTRIEAGDCESYKLRVPIPSNSLPPSYNTALTGFTGDNGLVSICYQFVIGLLNEGANGMTPRNVYFPWEFHPSQTRTEHGWSQPDYLQKPIVDKDWRPREVDDIASAGRPVPKQSNKKSSSAKAKLEAELDNLINSSVELVAAKERRKSSVSILTREESGYIPQVPTKARVSYQIMVNSNFLCLAHMSKATYRVGEDIHFSLDLPSSKSLTTRVVGAVAHVEAHEIFHLNESRKLVNVYKVSPSVKLNTYSCALAISDANDGATSVASMISLPQYLTQQFQASTLMDLKYFLVFSLVLNEFDEEHQITSLDQEDDKAVSEYIRAYKNESEFHKFKFSVPLTVLP</sequence>
<reference evidence="2 3" key="1">
    <citation type="submission" date="2023-10" db="EMBL/GenBank/DDBJ databases">
        <title>Draft Genome Sequence of Candida saopaulonensis from a very Premature Infant with Sepsis.</title>
        <authorList>
            <person name="Ning Y."/>
            <person name="Dai R."/>
            <person name="Xiao M."/>
            <person name="Xu Y."/>
            <person name="Yan Q."/>
            <person name="Zhang L."/>
        </authorList>
    </citation>
    <scope>NUCLEOTIDE SEQUENCE [LARGE SCALE GENOMIC DNA]</scope>
    <source>
        <strain evidence="2 3">19XY460</strain>
    </source>
</reference>
<evidence type="ECO:0008006" key="4">
    <source>
        <dbReference type="Google" id="ProtNLM"/>
    </source>
</evidence>
<gene>
    <name evidence="2" type="ORF">PUMCH_004567</name>
</gene>
<keyword evidence="1" id="KW-0175">Coiled coil</keyword>
<protein>
    <recommendedName>
        <fullName evidence="4">Rgp1-domain-containing protein</fullName>
    </recommendedName>
</protein>
<dbReference type="GeneID" id="88175627"/>
<dbReference type="Pfam" id="PF08737">
    <property type="entry name" value="Rgp1"/>
    <property type="match status" value="1"/>
</dbReference>